<sequence length="49" mass="5127">MVPIRNPFLNSPYIYFIFTGGVLLLKLSLSAAPVTPSGLFSSASGIPAT</sequence>
<proteinExistence type="predicted"/>
<dbReference type="Gramene" id="Bo3g141250.1">
    <property type="protein sequence ID" value="Bo3g141250.1"/>
    <property type="gene ID" value="Bo3g141250"/>
</dbReference>
<feature type="transmembrane region" description="Helical" evidence="1">
    <location>
        <begin position="12"/>
        <end position="32"/>
    </location>
</feature>
<keyword evidence="3" id="KW-1185">Reference proteome</keyword>
<name>A0A0D3BIB4_BRAOL</name>
<accession>A0A0D3BIB4</accession>
<dbReference type="HOGENOM" id="CLU_3144804_0_0_1"/>
<reference evidence="2 3" key="1">
    <citation type="journal article" date="2014" name="Genome Biol.">
        <title>Transcriptome and methylome profiling reveals relics of genome dominance in the mesopolyploid Brassica oleracea.</title>
        <authorList>
            <person name="Parkin I.A."/>
            <person name="Koh C."/>
            <person name="Tang H."/>
            <person name="Robinson S.J."/>
            <person name="Kagale S."/>
            <person name="Clarke W.E."/>
            <person name="Town C.D."/>
            <person name="Nixon J."/>
            <person name="Krishnakumar V."/>
            <person name="Bidwell S.L."/>
            <person name="Denoeud F."/>
            <person name="Belcram H."/>
            <person name="Links M.G."/>
            <person name="Just J."/>
            <person name="Clarke C."/>
            <person name="Bender T."/>
            <person name="Huebert T."/>
            <person name="Mason A.S."/>
            <person name="Pires J.C."/>
            <person name="Barker G."/>
            <person name="Moore J."/>
            <person name="Walley P.G."/>
            <person name="Manoli S."/>
            <person name="Batley J."/>
            <person name="Edwards D."/>
            <person name="Nelson M.N."/>
            <person name="Wang X."/>
            <person name="Paterson A.H."/>
            <person name="King G."/>
            <person name="Bancroft I."/>
            <person name="Chalhoub B."/>
            <person name="Sharpe A.G."/>
        </authorList>
    </citation>
    <scope>NUCLEOTIDE SEQUENCE</scope>
    <source>
        <strain evidence="2 3">cv. TO1000</strain>
    </source>
</reference>
<protein>
    <submittedName>
        <fullName evidence="2">Uncharacterized protein</fullName>
    </submittedName>
</protein>
<dbReference type="AlphaFoldDB" id="A0A0D3BIB4"/>
<dbReference type="Proteomes" id="UP000032141">
    <property type="component" value="Chromosome C3"/>
</dbReference>
<organism evidence="2 3">
    <name type="scientific">Brassica oleracea var. oleracea</name>
    <dbReference type="NCBI Taxonomy" id="109376"/>
    <lineage>
        <taxon>Eukaryota</taxon>
        <taxon>Viridiplantae</taxon>
        <taxon>Streptophyta</taxon>
        <taxon>Embryophyta</taxon>
        <taxon>Tracheophyta</taxon>
        <taxon>Spermatophyta</taxon>
        <taxon>Magnoliopsida</taxon>
        <taxon>eudicotyledons</taxon>
        <taxon>Gunneridae</taxon>
        <taxon>Pentapetalae</taxon>
        <taxon>rosids</taxon>
        <taxon>malvids</taxon>
        <taxon>Brassicales</taxon>
        <taxon>Brassicaceae</taxon>
        <taxon>Brassiceae</taxon>
        <taxon>Brassica</taxon>
    </lineage>
</organism>
<evidence type="ECO:0000256" key="1">
    <source>
        <dbReference type="SAM" id="Phobius"/>
    </source>
</evidence>
<keyword evidence="1" id="KW-0472">Membrane</keyword>
<dbReference type="EnsemblPlants" id="Bo3g141250.1">
    <property type="protein sequence ID" value="Bo3g141250.1"/>
    <property type="gene ID" value="Bo3g141250"/>
</dbReference>
<keyword evidence="1" id="KW-1133">Transmembrane helix</keyword>
<reference evidence="2" key="2">
    <citation type="submission" date="2015-03" db="UniProtKB">
        <authorList>
            <consortium name="EnsemblPlants"/>
        </authorList>
    </citation>
    <scope>IDENTIFICATION</scope>
</reference>
<evidence type="ECO:0000313" key="2">
    <source>
        <dbReference type="EnsemblPlants" id="Bo3g141250.1"/>
    </source>
</evidence>
<keyword evidence="1" id="KW-0812">Transmembrane</keyword>
<evidence type="ECO:0000313" key="3">
    <source>
        <dbReference type="Proteomes" id="UP000032141"/>
    </source>
</evidence>